<sequence length="275" mass="31292">MSAKVCRRLYKLDHPCDGGWLTHVRHILSETSQALAHRWDQICMESEGPLDLKAIEKFKLADSTQLSLPEIETFVTSVSAREITVEPGNFNPIPHVRLLDGNRLPTIETAEQYLPFRLAMLESWVEANLDLWLEHHIREEDACGKLKELIQSYHQVASRQYSGRPEGASKMLLTIGELWAAMDKAAIHALPSLTLYEPEVPIELWQALLLTAGVETRRLHRLEKYLLNRQLAAKGEGRPSIFRAYGCPRSFSVEYFSASPEHQQLKAKIEAQAWA</sequence>
<protein>
    <submittedName>
        <fullName evidence="1">Uncharacterized protein</fullName>
    </submittedName>
</protein>
<dbReference type="AlphaFoldDB" id="A0A428NLT6"/>
<dbReference type="OrthoDB" id="5078988at2759"/>
<proteinExistence type="predicted"/>
<organism evidence="1 2">
    <name type="scientific">Fusarium duplospermum</name>
    <dbReference type="NCBI Taxonomy" id="1325734"/>
    <lineage>
        <taxon>Eukaryota</taxon>
        <taxon>Fungi</taxon>
        <taxon>Dikarya</taxon>
        <taxon>Ascomycota</taxon>
        <taxon>Pezizomycotina</taxon>
        <taxon>Sordariomycetes</taxon>
        <taxon>Hypocreomycetidae</taxon>
        <taxon>Hypocreales</taxon>
        <taxon>Nectriaceae</taxon>
        <taxon>Fusarium</taxon>
        <taxon>Fusarium solani species complex</taxon>
    </lineage>
</organism>
<name>A0A428NLT6_9HYPO</name>
<dbReference type="EMBL" id="NKCI01000401">
    <property type="protein sequence ID" value="RSL41725.1"/>
    <property type="molecule type" value="Genomic_DNA"/>
</dbReference>
<gene>
    <name evidence="1" type="ORF">CEP54_015727</name>
</gene>
<dbReference type="Proteomes" id="UP000288168">
    <property type="component" value="Unassembled WGS sequence"/>
</dbReference>
<reference evidence="1 2" key="1">
    <citation type="submission" date="2017-06" db="EMBL/GenBank/DDBJ databases">
        <title>Comparative genomic analysis of Ambrosia Fusariam Clade fungi.</title>
        <authorList>
            <person name="Stajich J.E."/>
            <person name="Carrillo J."/>
            <person name="Kijimoto T."/>
            <person name="Eskalen A."/>
            <person name="O'Donnell K."/>
            <person name="Kasson M."/>
        </authorList>
    </citation>
    <scope>NUCLEOTIDE SEQUENCE [LARGE SCALE GENOMIC DNA]</scope>
    <source>
        <strain evidence="1 2">NRRL62584</strain>
    </source>
</reference>
<accession>A0A428NLT6</accession>
<evidence type="ECO:0000313" key="1">
    <source>
        <dbReference type="EMBL" id="RSL41725.1"/>
    </source>
</evidence>
<dbReference type="STRING" id="1325734.A0A428NLT6"/>
<evidence type="ECO:0000313" key="2">
    <source>
        <dbReference type="Proteomes" id="UP000288168"/>
    </source>
</evidence>
<comment type="caution">
    <text evidence="1">The sequence shown here is derived from an EMBL/GenBank/DDBJ whole genome shotgun (WGS) entry which is preliminary data.</text>
</comment>
<keyword evidence="2" id="KW-1185">Reference proteome</keyword>